<sequence>MPDAFAQCGTKGRTLFSATGYRFFQLTVQIAARTGSAGKPKIFSLRRESSRFTERYACACGQCDNASGVYTSGTRLLAQVLYDNPNVLAPREFRMRRGIGQEKSSVIPKGETKLADIETGLGIESKSGIEIWNRGSGWETTG</sequence>
<gene>
    <name evidence="1" type="ORF">EVAR_6963_1</name>
</gene>
<keyword evidence="2" id="KW-1185">Reference proteome</keyword>
<comment type="caution">
    <text evidence="1">The sequence shown here is derived from an EMBL/GenBank/DDBJ whole genome shotgun (WGS) entry which is preliminary data.</text>
</comment>
<evidence type="ECO:0000313" key="1">
    <source>
        <dbReference type="EMBL" id="GBP13625.1"/>
    </source>
</evidence>
<organism evidence="1 2">
    <name type="scientific">Eumeta variegata</name>
    <name type="common">Bagworm moth</name>
    <name type="synonym">Eumeta japonica</name>
    <dbReference type="NCBI Taxonomy" id="151549"/>
    <lineage>
        <taxon>Eukaryota</taxon>
        <taxon>Metazoa</taxon>
        <taxon>Ecdysozoa</taxon>
        <taxon>Arthropoda</taxon>
        <taxon>Hexapoda</taxon>
        <taxon>Insecta</taxon>
        <taxon>Pterygota</taxon>
        <taxon>Neoptera</taxon>
        <taxon>Endopterygota</taxon>
        <taxon>Lepidoptera</taxon>
        <taxon>Glossata</taxon>
        <taxon>Ditrysia</taxon>
        <taxon>Tineoidea</taxon>
        <taxon>Psychidae</taxon>
        <taxon>Oiketicinae</taxon>
        <taxon>Eumeta</taxon>
    </lineage>
</organism>
<accession>A0A4C1THM2</accession>
<reference evidence="1 2" key="1">
    <citation type="journal article" date="2019" name="Commun. Biol.">
        <title>The bagworm genome reveals a unique fibroin gene that provides high tensile strength.</title>
        <authorList>
            <person name="Kono N."/>
            <person name="Nakamura H."/>
            <person name="Ohtoshi R."/>
            <person name="Tomita M."/>
            <person name="Numata K."/>
            <person name="Arakawa K."/>
        </authorList>
    </citation>
    <scope>NUCLEOTIDE SEQUENCE [LARGE SCALE GENOMIC DNA]</scope>
</reference>
<dbReference type="AlphaFoldDB" id="A0A4C1THM2"/>
<protein>
    <submittedName>
        <fullName evidence="1">Uncharacterized protein</fullName>
    </submittedName>
</protein>
<proteinExistence type="predicted"/>
<dbReference type="Proteomes" id="UP000299102">
    <property type="component" value="Unassembled WGS sequence"/>
</dbReference>
<name>A0A4C1THM2_EUMVA</name>
<evidence type="ECO:0000313" key="2">
    <source>
        <dbReference type="Proteomes" id="UP000299102"/>
    </source>
</evidence>
<dbReference type="EMBL" id="BGZK01000058">
    <property type="protein sequence ID" value="GBP13625.1"/>
    <property type="molecule type" value="Genomic_DNA"/>
</dbReference>